<dbReference type="EMBL" id="QTJU01000004">
    <property type="protein sequence ID" value="RFM27635.1"/>
    <property type="molecule type" value="Genomic_DNA"/>
</dbReference>
<proteinExistence type="predicted"/>
<dbReference type="Proteomes" id="UP000261284">
    <property type="component" value="Unassembled WGS sequence"/>
</dbReference>
<dbReference type="AlphaFoldDB" id="A0A3E1NI70"/>
<evidence type="ECO:0000313" key="1">
    <source>
        <dbReference type="EMBL" id="RFM27635.1"/>
    </source>
</evidence>
<accession>A0A3E1NI70</accession>
<protein>
    <submittedName>
        <fullName evidence="1">DUF1415 domain-containing protein</fullName>
    </submittedName>
</protein>
<dbReference type="RefSeq" id="WP_116847712.1">
    <property type="nucleotide sequence ID" value="NZ_QTJU01000004.1"/>
</dbReference>
<sequence length="180" mass="20778">MEGNEQVIIQTKKWITEVVVGCNFCPFAARELRLDTIRYAVEPATAMQACVRAFVRECEKLDADASIATTLVIFPQAFTSFNQFLKLVREAERMLKIKRYTGIYQVATFHPDYRFAGTTADDAANYTNRSIYPMLHILRESSVEKALKHYAEPEKIPERNIRYAHEKGLAYMQQLRNDCL</sequence>
<keyword evidence="2" id="KW-1185">Reference proteome</keyword>
<reference evidence="1 2" key="1">
    <citation type="submission" date="2018-08" db="EMBL/GenBank/DDBJ databases">
        <title>Chitinophagaceae sp. K23C18032701, a novel bacterium isolated from forest soil.</title>
        <authorList>
            <person name="Wang C."/>
        </authorList>
    </citation>
    <scope>NUCLEOTIDE SEQUENCE [LARGE SCALE GENOMIC DNA]</scope>
    <source>
        <strain evidence="1 2">K23C18032701</strain>
    </source>
</reference>
<dbReference type="InterPro" id="IPR009858">
    <property type="entry name" value="DUF1415"/>
</dbReference>
<dbReference type="OrthoDB" id="277390at2"/>
<evidence type="ECO:0000313" key="2">
    <source>
        <dbReference type="Proteomes" id="UP000261284"/>
    </source>
</evidence>
<organism evidence="1 2">
    <name type="scientific">Deminuibacter soli</name>
    <dbReference type="NCBI Taxonomy" id="2291815"/>
    <lineage>
        <taxon>Bacteria</taxon>
        <taxon>Pseudomonadati</taxon>
        <taxon>Bacteroidota</taxon>
        <taxon>Chitinophagia</taxon>
        <taxon>Chitinophagales</taxon>
        <taxon>Chitinophagaceae</taxon>
        <taxon>Deminuibacter</taxon>
    </lineage>
</organism>
<gene>
    <name evidence="1" type="ORF">DXN05_13055</name>
</gene>
<dbReference type="Pfam" id="PF07209">
    <property type="entry name" value="DUF1415"/>
    <property type="match status" value="1"/>
</dbReference>
<name>A0A3E1NI70_9BACT</name>
<comment type="caution">
    <text evidence="1">The sequence shown here is derived from an EMBL/GenBank/DDBJ whole genome shotgun (WGS) entry which is preliminary data.</text>
</comment>